<evidence type="ECO:0000313" key="2">
    <source>
        <dbReference type="Proteomes" id="UP000824160"/>
    </source>
</evidence>
<dbReference type="AlphaFoldDB" id="A0A9D1H870"/>
<dbReference type="Proteomes" id="UP000824160">
    <property type="component" value="Unassembled WGS sequence"/>
</dbReference>
<proteinExistence type="predicted"/>
<organism evidence="1 2">
    <name type="scientific">Candidatus Faecivivens stercoripullorum</name>
    <dbReference type="NCBI Taxonomy" id="2840805"/>
    <lineage>
        <taxon>Bacteria</taxon>
        <taxon>Bacillati</taxon>
        <taxon>Bacillota</taxon>
        <taxon>Clostridia</taxon>
        <taxon>Eubacteriales</taxon>
        <taxon>Oscillospiraceae</taxon>
        <taxon>Oscillospiraceae incertae sedis</taxon>
        <taxon>Candidatus Faecivivens</taxon>
    </lineage>
</organism>
<protein>
    <submittedName>
        <fullName evidence="1">Uncharacterized protein</fullName>
    </submittedName>
</protein>
<dbReference type="EMBL" id="DVLW01000206">
    <property type="protein sequence ID" value="HIT95026.1"/>
    <property type="molecule type" value="Genomic_DNA"/>
</dbReference>
<comment type="caution">
    <text evidence="1">The sequence shown here is derived from an EMBL/GenBank/DDBJ whole genome shotgun (WGS) entry which is preliminary data.</text>
</comment>
<name>A0A9D1H870_9FIRM</name>
<reference evidence="1" key="1">
    <citation type="submission" date="2020-10" db="EMBL/GenBank/DDBJ databases">
        <authorList>
            <person name="Gilroy R."/>
        </authorList>
    </citation>
    <scope>NUCLEOTIDE SEQUENCE</scope>
    <source>
        <strain evidence="1">ChiBcec7-5410</strain>
    </source>
</reference>
<sequence length="174" mass="19285">MTRDQAMELYADSFSEIADDSGQAWRTSVPTELIPPDVKEMYGRSWRRQLSFDEDAFYMGCYIAHLEPDTFQDDFAPILEDAYAVFGEGSLPEEEYQSLLEQAIEAEADGNATWVGGYWSGSDGSCVQLYVLVGLKSSYEVGIAISGPSDRVKPFSGSKDLTPVLEKLPLENTP</sequence>
<accession>A0A9D1H870</accession>
<reference evidence="1" key="2">
    <citation type="journal article" date="2021" name="PeerJ">
        <title>Extensive microbial diversity within the chicken gut microbiome revealed by metagenomics and culture.</title>
        <authorList>
            <person name="Gilroy R."/>
            <person name="Ravi A."/>
            <person name="Getino M."/>
            <person name="Pursley I."/>
            <person name="Horton D.L."/>
            <person name="Alikhan N.F."/>
            <person name="Baker D."/>
            <person name="Gharbi K."/>
            <person name="Hall N."/>
            <person name="Watson M."/>
            <person name="Adriaenssens E.M."/>
            <person name="Foster-Nyarko E."/>
            <person name="Jarju S."/>
            <person name="Secka A."/>
            <person name="Antonio M."/>
            <person name="Oren A."/>
            <person name="Chaudhuri R.R."/>
            <person name="La Ragione R."/>
            <person name="Hildebrand F."/>
            <person name="Pallen M.J."/>
        </authorList>
    </citation>
    <scope>NUCLEOTIDE SEQUENCE</scope>
    <source>
        <strain evidence="1">ChiBcec7-5410</strain>
    </source>
</reference>
<evidence type="ECO:0000313" key="1">
    <source>
        <dbReference type="EMBL" id="HIT95026.1"/>
    </source>
</evidence>
<gene>
    <name evidence="1" type="ORF">IAC43_07555</name>
</gene>